<evidence type="ECO:0000256" key="1">
    <source>
        <dbReference type="ARBA" id="ARBA00008785"/>
    </source>
</evidence>
<reference evidence="8 10" key="1">
    <citation type="journal article" date="2016" name="BMC Genomics">
        <title>Consensus pan-genome assembly of the specialised wine bacterium Oenococcus oeni.</title>
        <authorList>
            <person name="Sternes P.R."/>
            <person name="Borneman A.R."/>
        </authorList>
    </citation>
    <scope>NUCLEOTIDE SEQUENCE [LARGE SCALE GENOMIC DNA]</scope>
    <source>
        <strain evidence="8 10">AWRIB661</strain>
    </source>
</reference>
<dbReference type="EC" id="1.1.1.38" evidence="9"/>
<gene>
    <name evidence="9" type="primary">mae</name>
    <name evidence="8" type="ORF">ATX59_02000</name>
    <name evidence="7" type="ORF">GA838_05365</name>
    <name evidence="9" type="ORF">OENI_0381</name>
</gene>
<dbReference type="SUPFAM" id="SSF53223">
    <property type="entry name" value="Aminoacid dehydrogenase-like, N-terminal domain"/>
    <property type="match status" value="1"/>
</dbReference>
<dbReference type="EMBL" id="WERV01000003">
    <property type="protein sequence ID" value="MDV7715188.1"/>
    <property type="molecule type" value="Genomic_DNA"/>
</dbReference>
<proteinExistence type="inferred from homology"/>
<dbReference type="InterPro" id="IPR012301">
    <property type="entry name" value="Malic_N_dom"/>
</dbReference>
<dbReference type="GO" id="GO:0016616">
    <property type="term" value="F:oxidoreductase activity, acting on the CH-OH group of donors, NAD or NADP as acceptor"/>
    <property type="evidence" value="ECO:0007669"/>
    <property type="project" value="InterPro"/>
</dbReference>
<dbReference type="GO" id="GO:0004470">
    <property type="term" value="F:malic enzyme activity"/>
    <property type="evidence" value="ECO:0007669"/>
    <property type="project" value="InterPro"/>
</dbReference>
<feature type="domain" description="Malic enzyme NAD-binding" evidence="5">
    <location>
        <begin position="164"/>
        <end position="385"/>
    </location>
</feature>
<reference evidence="9 11" key="2">
    <citation type="submission" date="2018-08" db="EMBL/GenBank/DDBJ databases">
        <authorList>
            <person name="Lorentzen P. G. S. M."/>
        </authorList>
    </citation>
    <scope>NUCLEOTIDE SEQUENCE [LARGE SCALE GENOMIC DNA]</scope>
    <source>
        <strain evidence="9 11">CRBO_1381</strain>
    </source>
</reference>
<evidence type="ECO:0000256" key="2">
    <source>
        <dbReference type="ARBA" id="ARBA00023002"/>
    </source>
</evidence>
<evidence type="ECO:0000256" key="4">
    <source>
        <dbReference type="PIRSR" id="PIRSR000106-3"/>
    </source>
</evidence>
<dbReference type="Proteomes" id="UP000181728">
    <property type="component" value="Unassembled WGS sequence"/>
</dbReference>
<comment type="similarity">
    <text evidence="1">Belongs to the malic enzymes family.</text>
</comment>
<dbReference type="GO" id="GO:0051287">
    <property type="term" value="F:NAD binding"/>
    <property type="evidence" value="ECO:0007669"/>
    <property type="project" value="InterPro"/>
</dbReference>
<dbReference type="Gene3D" id="3.40.50.720">
    <property type="entry name" value="NAD(P)-binding Rossmann-like Domain"/>
    <property type="match status" value="1"/>
</dbReference>
<dbReference type="EMBL" id="LR031358">
    <property type="protein sequence ID" value="VDB97377.1"/>
    <property type="molecule type" value="Genomic_DNA"/>
</dbReference>
<dbReference type="SMART" id="SM00919">
    <property type="entry name" value="Malic_M"/>
    <property type="match status" value="1"/>
</dbReference>
<organism evidence="8 10">
    <name type="scientific">Oenococcus oeni</name>
    <name type="common">Leuconostoc oenos</name>
    <dbReference type="NCBI Taxonomy" id="1247"/>
    <lineage>
        <taxon>Bacteria</taxon>
        <taxon>Bacillati</taxon>
        <taxon>Bacillota</taxon>
        <taxon>Bacilli</taxon>
        <taxon>Lactobacillales</taxon>
        <taxon>Lactobacillaceae</taxon>
        <taxon>Oenococcus</taxon>
    </lineage>
</organism>
<dbReference type="GO" id="GO:0046872">
    <property type="term" value="F:metal ion binding"/>
    <property type="evidence" value="ECO:0007669"/>
    <property type="project" value="UniProtKB-KW"/>
</dbReference>
<evidence type="ECO:0000313" key="11">
    <source>
        <dbReference type="Proteomes" id="UP000294726"/>
    </source>
</evidence>
<evidence type="ECO:0000313" key="7">
    <source>
        <dbReference type="EMBL" id="MDV7715188.1"/>
    </source>
</evidence>
<protein>
    <submittedName>
        <fullName evidence="8">NAD-dependent malic enzyme</fullName>
    </submittedName>
    <submittedName>
        <fullName evidence="9">NADP-dependent malic enzyme (Conversion of malate into pyruvate, anabolic)</fullName>
        <ecNumber evidence="9">1.1.1.38</ecNumber>
    </submittedName>
</protein>
<dbReference type="Gene3D" id="3.40.50.10380">
    <property type="entry name" value="Malic enzyme, N-terminal domain"/>
    <property type="match status" value="1"/>
</dbReference>
<evidence type="ECO:0000313" key="10">
    <source>
        <dbReference type="Proteomes" id="UP000181728"/>
    </source>
</evidence>
<accession>A0A6N4A8M0</accession>
<feature type="binding site" evidence="4">
    <location>
        <position position="138"/>
    </location>
    <ligand>
        <name>a divalent metal cation</name>
        <dbReference type="ChEBI" id="CHEBI:60240"/>
    </ligand>
</feature>
<dbReference type="AlphaFoldDB" id="A0A6N4A8M0"/>
<reference evidence="7" key="3">
    <citation type="submission" date="2019-10" db="EMBL/GenBank/DDBJ databases">
        <title>Malate fermentation in French cider.</title>
        <authorList>
            <person name="Cousin F.J."/>
            <person name="Medina Fernandez S."/>
            <person name="Misery B."/>
            <person name="Laplace J.-M."/>
            <person name="Cretenet M."/>
        </authorList>
    </citation>
    <scope>NUCLEOTIDE SEQUENCE</scope>
    <source>
        <strain evidence="7">UCMA15129</strain>
    </source>
</reference>
<evidence type="ECO:0000313" key="8">
    <source>
        <dbReference type="EMBL" id="OIM21852.1"/>
    </source>
</evidence>
<evidence type="ECO:0000256" key="3">
    <source>
        <dbReference type="PIRSR" id="PIRSR000106-2"/>
    </source>
</evidence>
<dbReference type="InterPro" id="IPR046346">
    <property type="entry name" value="Aminoacid_DH-like_N_sf"/>
</dbReference>
<sequence length="385" mass="40824">MALNNTELDEILAIHSKNVGVLDVKADMDVESRQDLGKAYTPGVAALSKIIEKNPGLKDKYTISGKLVAVVTDGSAVLGLGNIGTAAGLPIVEGKSLLYKDLANVNAIPVAIDQVPVDEFVQTVKNFSNTFAGIHLEDIAAPRCFEIEEKLKQTLDIPVYHDDQEGTAIVVLAGLINAAKVVGKNLKDLRIVINGIGAAGVATARLLFSIGIKKLTLVDIHGVVKADDSDYNKYQRKLAKDINLNISGQTLDDVIDQQDVFIGLSDADVLSADQVKRMSSKPIVFALANPLPEINPEIAQAAGAEVIATGSAQYPNQVNNVLVFPGLYKGLLTYGIKQVDYKIEEVVAKALASMVENPTSDKIVPGVFEAGVVATVANALKTFAG</sequence>
<dbReference type="InterPro" id="IPR036291">
    <property type="entry name" value="NAD(P)-bd_dom_sf"/>
</dbReference>
<dbReference type="PANTHER" id="PTHR43237">
    <property type="entry name" value="NADP-DEPENDENT MALIC ENZYME"/>
    <property type="match status" value="1"/>
</dbReference>
<dbReference type="SUPFAM" id="SSF51735">
    <property type="entry name" value="NAD(P)-binding Rossmann-fold domains"/>
    <property type="match status" value="1"/>
</dbReference>
<keyword evidence="2 9" id="KW-0560">Oxidoreductase</keyword>
<comment type="cofactor">
    <cofactor evidence="4">
        <name>Mg(2+)</name>
        <dbReference type="ChEBI" id="CHEBI:18420"/>
    </cofactor>
    <cofactor evidence="4">
        <name>Mn(2+)</name>
        <dbReference type="ChEBI" id="CHEBI:29035"/>
    </cofactor>
    <text evidence="4">Divalent metal cations. Prefers magnesium or manganese.</text>
</comment>
<dbReference type="EMBL" id="MLOK01000023">
    <property type="protein sequence ID" value="OIM21852.1"/>
    <property type="molecule type" value="Genomic_DNA"/>
</dbReference>
<dbReference type="Pfam" id="PF03949">
    <property type="entry name" value="Malic_M"/>
    <property type="match status" value="1"/>
</dbReference>
<feature type="binding site" evidence="4">
    <location>
        <position position="137"/>
    </location>
    <ligand>
        <name>a divalent metal cation</name>
        <dbReference type="ChEBI" id="CHEBI:60240"/>
    </ligand>
</feature>
<keyword evidence="9" id="KW-0670">Pyruvate</keyword>
<dbReference type="SMART" id="SM01274">
    <property type="entry name" value="malic"/>
    <property type="match status" value="1"/>
</dbReference>
<dbReference type="RefSeq" id="WP_032817326.1">
    <property type="nucleotide sequence ID" value="NZ_LR031358.1"/>
</dbReference>
<evidence type="ECO:0000259" key="5">
    <source>
        <dbReference type="SMART" id="SM00919"/>
    </source>
</evidence>
<dbReference type="Proteomes" id="UP000294726">
    <property type="component" value="Chromosome"/>
</dbReference>
<evidence type="ECO:0000259" key="6">
    <source>
        <dbReference type="SMART" id="SM01274"/>
    </source>
</evidence>
<dbReference type="InterPro" id="IPR037062">
    <property type="entry name" value="Malic_N_dom_sf"/>
</dbReference>
<feature type="binding site" evidence="3">
    <location>
        <position position="319"/>
    </location>
    <ligand>
        <name>(S)-malate</name>
        <dbReference type="ChEBI" id="CHEBI:15589"/>
    </ligand>
</feature>
<feature type="domain" description="Malic enzyme N-terminal" evidence="6">
    <location>
        <begin position="19"/>
        <end position="152"/>
    </location>
</feature>
<dbReference type="Pfam" id="PF00390">
    <property type="entry name" value="malic"/>
    <property type="match status" value="1"/>
</dbReference>
<dbReference type="PANTHER" id="PTHR43237:SF4">
    <property type="entry name" value="NADP-DEPENDENT MALIC ENZYME"/>
    <property type="match status" value="1"/>
</dbReference>
<dbReference type="InterPro" id="IPR001891">
    <property type="entry name" value="Malic_OxRdtase"/>
</dbReference>
<dbReference type="PIRSF" id="PIRSF000106">
    <property type="entry name" value="ME"/>
    <property type="match status" value="1"/>
</dbReference>
<feature type="binding site" evidence="3">
    <location>
        <position position="289"/>
    </location>
    <ligand>
        <name>(S)-malate</name>
        <dbReference type="ChEBI" id="CHEBI:15589"/>
    </ligand>
</feature>
<dbReference type="Proteomes" id="UP001281024">
    <property type="component" value="Unassembled WGS sequence"/>
</dbReference>
<keyword evidence="4" id="KW-0479">Metal-binding</keyword>
<dbReference type="InterPro" id="IPR012302">
    <property type="entry name" value="Malic_NAD-bd"/>
</dbReference>
<feature type="binding site" evidence="4">
    <location>
        <position position="163"/>
    </location>
    <ligand>
        <name>a divalent metal cation</name>
        <dbReference type="ChEBI" id="CHEBI:60240"/>
    </ligand>
</feature>
<dbReference type="InterPro" id="IPR051674">
    <property type="entry name" value="Malate_Decarboxylase"/>
</dbReference>
<name>A0A6N4A8M0_OENOE</name>
<evidence type="ECO:0000313" key="9">
    <source>
        <dbReference type="EMBL" id="VDB97377.1"/>
    </source>
</evidence>